<reference key="1">
    <citation type="journal article" date="1994" name="Microbiol. Immunol.">
        <title>Heat shock protein produced by Helicobacter pylori.</title>
        <authorList>
            <person name="Yokota K."/>
            <person name="Hirai Y."/>
            <person name="Haque M."/>
            <person name="Hayashi S."/>
            <person name="Isogai H."/>
            <person name="Sugiyama T."/>
            <person name="Nagamachi E."/>
            <person name="Tsukada Y."/>
            <person name="Fujii N."/>
            <person name="Oguma K."/>
        </authorList>
    </citation>
    <scope>PROTEIN SEQUENCE</scope>
</reference>
<sequence length="20" mass="2326">MQNIFILMTPYNLASEVIMP</sequence>
<protein>
    <submittedName>
        <fullName>56 kDa major heat shock protein</fullName>
    </submittedName>
</protein>
<accession>Q9R4W6</accession>
<organism>
    <name type="scientific">Helicobacter pylori</name>
    <name type="common">Campylobacter pylori</name>
    <dbReference type="NCBI Taxonomy" id="210"/>
    <lineage>
        <taxon>Bacteria</taxon>
        <taxon>Pseudomonadati</taxon>
        <taxon>Campylobacterota</taxon>
        <taxon>Epsilonproteobacteria</taxon>
        <taxon>Campylobacterales</taxon>
        <taxon>Helicobacteraceae</taxon>
        <taxon>Helicobacter</taxon>
    </lineage>
</organism>
<name>Q9R4W6_HELPX</name>
<dbReference type="AlphaFoldDB" id="Q9R4W6"/>
<proteinExistence type="evidence at protein level"/>
<keyword id="KW-0903">Direct protein sequencing</keyword>